<keyword evidence="2" id="KW-1185">Reference proteome</keyword>
<sequence length="105" mass="12189">MQEMAQWENGQWMWIFEWHRRLFQWASELVEQLRLSLGCVRLNLADDSWGWVPDNGGPFSVWSTYVSLVTDPYPAEPVGLYEVATQLHSDSREFRPPGSAAGIRF</sequence>
<name>A0A392NCJ5_9FABA</name>
<reference evidence="1 2" key="1">
    <citation type="journal article" date="2018" name="Front. Plant Sci.">
        <title>Red Clover (Trifolium pratense) and Zigzag Clover (T. medium) - A Picture of Genomic Similarities and Differences.</title>
        <authorList>
            <person name="Dluhosova J."/>
            <person name="Istvanek J."/>
            <person name="Nedelnik J."/>
            <person name="Repkova J."/>
        </authorList>
    </citation>
    <scope>NUCLEOTIDE SEQUENCE [LARGE SCALE GENOMIC DNA]</scope>
    <source>
        <strain evidence="2">cv. 10/8</strain>
        <tissue evidence="1">Leaf</tissue>
    </source>
</reference>
<dbReference type="Proteomes" id="UP000265520">
    <property type="component" value="Unassembled WGS sequence"/>
</dbReference>
<proteinExistence type="predicted"/>
<evidence type="ECO:0000313" key="2">
    <source>
        <dbReference type="Proteomes" id="UP000265520"/>
    </source>
</evidence>
<organism evidence="1 2">
    <name type="scientific">Trifolium medium</name>
    <dbReference type="NCBI Taxonomy" id="97028"/>
    <lineage>
        <taxon>Eukaryota</taxon>
        <taxon>Viridiplantae</taxon>
        <taxon>Streptophyta</taxon>
        <taxon>Embryophyta</taxon>
        <taxon>Tracheophyta</taxon>
        <taxon>Spermatophyta</taxon>
        <taxon>Magnoliopsida</taxon>
        <taxon>eudicotyledons</taxon>
        <taxon>Gunneridae</taxon>
        <taxon>Pentapetalae</taxon>
        <taxon>rosids</taxon>
        <taxon>fabids</taxon>
        <taxon>Fabales</taxon>
        <taxon>Fabaceae</taxon>
        <taxon>Papilionoideae</taxon>
        <taxon>50 kb inversion clade</taxon>
        <taxon>NPAAA clade</taxon>
        <taxon>Hologalegina</taxon>
        <taxon>IRL clade</taxon>
        <taxon>Trifolieae</taxon>
        <taxon>Trifolium</taxon>
    </lineage>
</organism>
<dbReference type="EMBL" id="LXQA010031873">
    <property type="protein sequence ID" value="MCH96244.1"/>
    <property type="molecule type" value="Genomic_DNA"/>
</dbReference>
<dbReference type="AlphaFoldDB" id="A0A392NCJ5"/>
<gene>
    <name evidence="1" type="ORF">A2U01_0017228</name>
</gene>
<comment type="caution">
    <text evidence="1">The sequence shown here is derived from an EMBL/GenBank/DDBJ whole genome shotgun (WGS) entry which is preliminary data.</text>
</comment>
<accession>A0A392NCJ5</accession>
<protein>
    <submittedName>
        <fullName evidence="1">Uncharacterized protein</fullName>
    </submittedName>
</protein>
<evidence type="ECO:0000313" key="1">
    <source>
        <dbReference type="EMBL" id="MCH96244.1"/>
    </source>
</evidence>